<organism evidence="8">
    <name type="scientific">Ixodes ricinus</name>
    <name type="common">Common tick</name>
    <name type="synonym">Acarus ricinus</name>
    <dbReference type="NCBI Taxonomy" id="34613"/>
    <lineage>
        <taxon>Eukaryota</taxon>
        <taxon>Metazoa</taxon>
        <taxon>Ecdysozoa</taxon>
        <taxon>Arthropoda</taxon>
        <taxon>Chelicerata</taxon>
        <taxon>Arachnida</taxon>
        <taxon>Acari</taxon>
        <taxon>Parasitiformes</taxon>
        <taxon>Ixodida</taxon>
        <taxon>Ixodoidea</taxon>
        <taxon>Ixodidae</taxon>
        <taxon>Ixodinae</taxon>
        <taxon>Ixodes</taxon>
    </lineage>
</organism>
<dbReference type="EMBL" id="GEGO01004471">
    <property type="protein sequence ID" value="JAR90933.1"/>
    <property type="molecule type" value="Transcribed_RNA"/>
</dbReference>
<keyword evidence="4" id="KW-0378">Hydrolase</keyword>
<evidence type="ECO:0000313" key="8">
    <source>
        <dbReference type="EMBL" id="JAR90933.1"/>
    </source>
</evidence>
<dbReference type="PROSITE" id="PS50158">
    <property type="entry name" value="ZF_CCHC"/>
    <property type="match status" value="1"/>
</dbReference>
<keyword evidence="3" id="KW-0540">Nuclease</keyword>
<protein>
    <submittedName>
        <fullName evidence="8">Putative gypsy6-i ag</fullName>
    </submittedName>
</protein>
<feature type="non-terminal residue" evidence="8">
    <location>
        <position position="1"/>
    </location>
</feature>
<evidence type="ECO:0000256" key="6">
    <source>
        <dbReference type="SAM" id="MobiDB-lite"/>
    </source>
</evidence>
<feature type="region of interest" description="Disordered" evidence="6">
    <location>
        <begin position="156"/>
        <end position="203"/>
    </location>
</feature>
<reference evidence="8" key="1">
    <citation type="journal article" date="2018" name="PLoS Negl. Trop. Dis.">
        <title>Sialome diversity of ticks revealed by RNAseq of single tick salivary glands.</title>
        <authorList>
            <person name="Perner J."/>
            <person name="Kropackova S."/>
            <person name="Kopacek P."/>
            <person name="Ribeiro J.M."/>
        </authorList>
    </citation>
    <scope>NUCLEOTIDE SEQUENCE</scope>
    <source>
        <strain evidence="8">Siblings of single egg batch collected in Ceske Budejovice</strain>
        <tissue evidence="8">Salivary glands</tissue>
    </source>
</reference>
<evidence type="ECO:0000259" key="7">
    <source>
        <dbReference type="PROSITE" id="PS50158"/>
    </source>
</evidence>
<dbReference type="Gene3D" id="3.30.70.270">
    <property type="match status" value="1"/>
</dbReference>
<dbReference type="InterPro" id="IPR043502">
    <property type="entry name" value="DNA/RNA_pol_sf"/>
</dbReference>
<dbReference type="GO" id="GO:0008270">
    <property type="term" value="F:zinc ion binding"/>
    <property type="evidence" value="ECO:0007669"/>
    <property type="project" value="UniProtKB-KW"/>
</dbReference>
<dbReference type="GO" id="GO:0004519">
    <property type="term" value="F:endonuclease activity"/>
    <property type="evidence" value="ECO:0007669"/>
    <property type="project" value="UniProtKB-KW"/>
</dbReference>
<dbReference type="SUPFAM" id="SSF57756">
    <property type="entry name" value="Retrovirus zinc finger-like domains"/>
    <property type="match status" value="1"/>
</dbReference>
<dbReference type="SUPFAM" id="SSF56672">
    <property type="entry name" value="DNA/RNA polymerases"/>
    <property type="match status" value="1"/>
</dbReference>
<keyword evidence="5" id="KW-0862">Zinc</keyword>
<dbReference type="InterPro" id="IPR005162">
    <property type="entry name" value="Retrotrans_gag_dom"/>
</dbReference>
<sequence length="666" mass="73083">PQFEGSPKQNVKEWLEDVRRVQQLASWDDATTRLIAASKLKGTARNWHLAFGSQYDTWPTWRDALKETFITKWTLIHWQERVMDVTQGIGESLHQYAFAKLRIIQRCPVTLSDPQKIDYLLQGMRDHHIVAALAANRPTTVQAFLATCTSLDRSAQHVKASPSTTPAQADHQLHSSRSAGSERPTHPTHRSGLTSPSPPASRQRIADLPTDLQEAKYQAISSQYGAPAFRSGQDLSQAVCYKCKHLGHLASKCTTYTNQSAQASSSAARAMPTVPLPPALNTMPATLEGSQLQCPFFLATITGIGDYDAFPDSGSKLTLIARSLVPEHMLHPWTEPPLAVVGGTTVLPVGAALLKITIGPIAAVVEAAVLENNILPFIIGEDWFRAAQARLIFEPPQPVRLQHTATGLCIIAEEKLSPRMSNAVILTQSSLNAQVQTISQDCFQKEPLPSPEQPSGHTFAQETPRMPLSSPSAEPPAQIAGTVAIVIPPDLPPALLEDQLASSQNIVIADILTQQKGVFTRHEDNLGHFRNMQYHNDLLPHVLPYSRSPYPSASEDSQFVEKQKKKLLNQGAHLPVSGPWAFPVVVVSRGDKKSSFVNYAPWNERSITVVYPLFLMDAITHDIAGCAYFATTDLKSAYWQVSLRPPDYEKTAFIVVLLDRCVAGVG</sequence>
<evidence type="ECO:0000256" key="5">
    <source>
        <dbReference type="PROSITE-ProRule" id="PRU00047"/>
    </source>
</evidence>
<dbReference type="CDD" id="cd00303">
    <property type="entry name" value="retropepsin_like"/>
    <property type="match status" value="1"/>
</dbReference>
<dbReference type="GO" id="GO:0016779">
    <property type="term" value="F:nucleotidyltransferase activity"/>
    <property type="evidence" value="ECO:0007669"/>
    <property type="project" value="UniProtKB-KW"/>
</dbReference>
<proteinExistence type="predicted"/>
<evidence type="ECO:0000256" key="1">
    <source>
        <dbReference type="ARBA" id="ARBA00022679"/>
    </source>
</evidence>
<dbReference type="InterPro" id="IPR001878">
    <property type="entry name" value="Znf_CCHC"/>
</dbReference>
<dbReference type="SUPFAM" id="SSF50630">
    <property type="entry name" value="Acid proteases"/>
    <property type="match status" value="1"/>
</dbReference>
<feature type="domain" description="CCHC-type" evidence="7">
    <location>
        <begin position="240"/>
        <end position="253"/>
    </location>
</feature>
<keyword evidence="1" id="KW-0808">Transferase</keyword>
<evidence type="ECO:0000256" key="3">
    <source>
        <dbReference type="ARBA" id="ARBA00022722"/>
    </source>
</evidence>
<dbReference type="AlphaFoldDB" id="A0A147BJH0"/>
<dbReference type="PANTHER" id="PTHR37984:SF5">
    <property type="entry name" value="PROTEIN NYNRIN-LIKE"/>
    <property type="match status" value="1"/>
</dbReference>
<dbReference type="InterPro" id="IPR036875">
    <property type="entry name" value="Znf_CCHC_sf"/>
</dbReference>
<dbReference type="GO" id="GO:0003676">
    <property type="term" value="F:nucleic acid binding"/>
    <property type="evidence" value="ECO:0007669"/>
    <property type="project" value="InterPro"/>
</dbReference>
<dbReference type="GO" id="GO:0071897">
    <property type="term" value="P:DNA biosynthetic process"/>
    <property type="evidence" value="ECO:0007669"/>
    <property type="project" value="UniProtKB-ARBA"/>
</dbReference>
<evidence type="ECO:0000256" key="2">
    <source>
        <dbReference type="ARBA" id="ARBA00022695"/>
    </source>
</evidence>
<dbReference type="InterPro" id="IPR050951">
    <property type="entry name" value="Retrovirus_Pol_polyprotein"/>
</dbReference>
<accession>A0A147BJH0</accession>
<keyword evidence="5" id="KW-0863">Zinc-finger</keyword>
<dbReference type="Gene3D" id="2.40.70.10">
    <property type="entry name" value="Acid Proteases"/>
    <property type="match status" value="1"/>
</dbReference>
<dbReference type="InterPro" id="IPR043128">
    <property type="entry name" value="Rev_trsase/Diguanyl_cyclase"/>
</dbReference>
<keyword evidence="4" id="KW-0255">Endonuclease</keyword>
<dbReference type="Gene3D" id="3.10.10.10">
    <property type="entry name" value="HIV Type 1 Reverse Transcriptase, subunit A, domain 1"/>
    <property type="match status" value="1"/>
</dbReference>
<keyword evidence="2" id="KW-0548">Nucleotidyltransferase</keyword>
<dbReference type="Pfam" id="PF03732">
    <property type="entry name" value="Retrotrans_gag"/>
    <property type="match status" value="1"/>
</dbReference>
<dbReference type="PANTHER" id="PTHR37984">
    <property type="entry name" value="PROTEIN CBG26694"/>
    <property type="match status" value="1"/>
</dbReference>
<name>A0A147BJH0_IXORI</name>
<dbReference type="InterPro" id="IPR021109">
    <property type="entry name" value="Peptidase_aspartic_dom_sf"/>
</dbReference>
<keyword evidence="5" id="KW-0479">Metal-binding</keyword>
<evidence type="ECO:0000256" key="4">
    <source>
        <dbReference type="ARBA" id="ARBA00022759"/>
    </source>
</evidence>
<feature type="region of interest" description="Disordered" evidence="6">
    <location>
        <begin position="444"/>
        <end position="475"/>
    </location>
</feature>